<comment type="caution">
    <text evidence="1">The sequence shown here is derived from an EMBL/GenBank/DDBJ whole genome shotgun (WGS) entry which is preliminary data.</text>
</comment>
<dbReference type="Proteomes" id="UP001596447">
    <property type="component" value="Unassembled WGS sequence"/>
</dbReference>
<gene>
    <name evidence="1" type="ORF">ACFQJ9_19480</name>
</gene>
<organism evidence="1 2">
    <name type="scientific">Halospeciosus flavus</name>
    <dbReference type="NCBI Taxonomy" id="3032283"/>
    <lineage>
        <taxon>Archaea</taxon>
        <taxon>Methanobacteriati</taxon>
        <taxon>Methanobacteriota</taxon>
        <taxon>Stenosarchaea group</taxon>
        <taxon>Halobacteria</taxon>
        <taxon>Halobacteriales</taxon>
        <taxon>Halobacteriaceae</taxon>
        <taxon>Halospeciosus</taxon>
    </lineage>
</organism>
<dbReference type="AlphaFoldDB" id="A0ABD5Z8Q7"/>
<reference evidence="1 2" key="1">
    <citation type="journal article" date="2019" name="Int. J. Syst. Evol. Microbiol.">
        <title>The Global Catalogue of Microorganisms (GCM) 10K type strain sequencing project: providing services to taxonomists for standard genome sequencing and annotation.</title>
        <authorList>
            <consortium name="The Broad Institute Genomics Platform"/>
            <consortium name="The Broad Institute Genome Sequencing Center for Infectious Disease"/>
            <person name="Wu L."/>
            <person name="Ma J."/>
        </authorList>
    </citation>
    <scope>NUCLEOTIDE SEQUENCE [LARGE SCALE GENOMIC DNA]</scope>
    <source>
        <strain evidence="1 2">XZGYJ-43</strain>
    </source>
</reference>
<dbReference type="Pfam" id="PF23443">
    <property type="entry name" value="DUF7126"/>
    <property type="match status" value="1"/>
</dbReference>
<accession>A0ABD5Z8Q7</accession>
<name>A0ABD5Z8Q7_9EURY</name>
<evidence type="ECO:0000313" key="1">
    <source>
        <dbReference type="EMBL" id="MFC7201561.1"/>
    </source>
</evidence>
<dbReference type="RefSeq" id="WP_279528305.1">
    <property type="nucleotide sequence ID" value="NZ_CP122312.1"/>
</dbReference>
<keyword evidence="2" id="KW-1185">Reference proteome</keyword>
<dbReference type="EMBL" id="JBHTAR010000011">
    <property type="protein sequence ID" value="MFC7201561.1"/>
    <property type="molecule type" value="Genomic_DNA"/>
</dbReference>
<evidence type="ECO:0000313" key="2">
    <source>
        <dbReference type="Proteomes" id="UP001596447"/>
    </source>
</evidence>
<proteinExistence type="predicted"/>
<protein>
    <submittedName>
        <fullName evidence="1">CTP synthetase</fullName>
    </submittedName>
</protein>
<sequence length="109" mass="11417">MKAIVIGPDRGLGEALEAAGVSVERIEGIGSGQAMEEVGIDDADLLVVTNVEEATSVPIALERNPDLRTVVYSPDSVPEFVRGQLDFALDPDLLGPVTVAEELTGTAEQ</sequence>
<dbReference type="InterPro" id="IPR055550">
    <property type="entry name" value="DUF7126"/>
</dbReference>